<evidence type="ECO:0000256" key="1">
    <source>
        <dbReference type="SAM" id="MobiDB-lite"/>
    </source>
</evidence>
<protein>
    <submittedName>
        <fullName evidence="2">Uncharacterized protein</fullName>
    </submittedName>
</protein>
<sequence>MQGYRTRKKRAASNQAQETDAGWTDRTEAQLKAAGGAANEVMDILVELSIVFQLDECPRQLVKRLLYPRGGDKSAFSCAIEHLKHEGSIKVCGQDLKLSRKACKSKCTRPATNDEMHYRVLVILTKQVHPESLPSLVKLWTLLCNGSQHKVQDLRNPSEKASDDTSYDKGFSRAMAALDSLGLIEKVGDTIGLADIAFPEGRPS</sequence>
<comment type="caution">
    <text evidence="2">The sequence shown here is derived from an EMBL/GenBank/DDBJ whole genome shotgun (WGS) entry which is preliminary data.</text>
</comment>
<dbReference type="AlphaFoldDB" id="A0A9N8DD71"/>
<gene>
    <name evidence="2" type="ORF">SEMRO_88_G046520.1</name>
</gene>
<proteinExistence type="predicted"/>
<evidence type="ECO:0000313" key="2">
    <source>
        <dbReference type="EMBL" id="CAB9500632.1"/>
    </source>
</evidence>
<keyword evidence="3" id="KW-1185">Reference proteome</keyword>
<reference evidence="2" key="1">
    <citation type="submission" date="2020-06" db="EMBL/GenBank/DDBJ databases">
        <authorList>
            <consortium name="Plant Systems Biology data submission"/>
        </authorList>
    </citation>
    <scope>NUCLEOTIDE SEQUENCE</scope>
    <source>
        <strain evidence="2">D6</strain>
    </source>
</reference>
<feature type="compositionally biased region" description="Basic residues" evidence="1">
    <location>
        <begin position="1"/>
        <end position="11"/>
    </location>
</feature>
<name>A0A9N8DD71_9STRA</name>
<feature type="region of interest" description="Disordered" evidence="1">
    <location>
        <begin position="1"/>
        <end position="24"/>
    </location>
</feature>
<accession>A0A9N8DD71</accession>
<dbReference type="EMBL" id="CAICTM010000087">
    <property type="protein sequence ID" value="CAB9500632.1"/>
    <property type="molecule type" value="Genomic_DNA"/>
</dbReference>
<organism evidence="2 3">
    <name type="scientific">Seminavis robusta</name>
    <dbReference type="NCBI Taxonomy" id="568900"/>
    <lineage>
        <taxon>Eukaryota</taxon>
        <taxon>Sar</taxon>
        <taxon>Stramenopiles</taxon>
        <taxon>Ochrophyta</taxon>
        <taxon>Bacillariophyta</taxon>
        <taxon>Bacillariophyceae</taxon>
        <taxon>Bacillariophycidae</taxon>
        <taxon>Naviculales</taxon>
        <taxon>Naviculaceae</taxon>
        <taxon>Seminavis</taxon>
    </lineage>
</organism>
<dbReference type="Proteomes" id="UP001153069">
    <property type="component" value="Unassembled WGS sequence"/>
</dbReference>
<evidence type="ECO:0000313" key="3">
    <source>
        <dbReference type="Proteomes" id="UP001153069"/>
    </source>
</evidence>